<dbReference type="SUPFAM" id="SSF48403">
    <property type="entry name" value="Ankyrin repeat"/>
    <property type="match status" value="1"/>
</dbReference>
<dbReference type="EMBL" id="CAXHTA020000002">
    <property type="protein sequence ID" value="CAL5219900.1"/>
    <property type="molecule type" value="Genomic_DNA"/>
</dbReference>
<dbReference type="Gene3D" id="1.25.40.20">
    <property type="entry name" value="Ankyrin repeat-containing domain"/>
    <property type="match status" value="1"/>
</dbReference>
<feature type="region of interest" description="Disordered" evidence="8">
    <location>
        <begin position="26"/>
        <end position="62"/>
    </location>
</feature>
<dbReference type="InterPro" id="IPR021832">
    <property type="entry name" value="ANKRD13"/>
</dbReference>
<evidence type="ECO:0000256" key="3">
    <source>
        <dbReference type="ARBA" id="ARBA00022824"/>
    </source>
</evidence>
<keyword evidence="2" id="KW-0677">Repeat</keyword>
<dbReference type="InterPro" id="IPR055285">
    <property type="entry name" value="ANKRD13_C"/>
</dbReference>
<feature type="domain" description="Ankyrin repeat" evidence="9">
    <location>
        <begin position="262"/>
        <end position="400"/>
    </location>
</feature>
<feature type="compositionally biased region" description="Acidic residues" evidence="8">
    <location>
        <begin position="26"/>
        <end position="38"/>
    </location>
</feature>
<comment type="subcellular location">
    <subcellularLocation>
        <location evidence="1">Endoplasmic reticulum membrane</location>
    </subcellularLocation>
</comment>
<dbReference type="InterPro" id="IPR002110">
    <property type="entry name" value="Ankyrin_rpt"/>
</dbReference>
<evidence type="ECO:0000313" key="10">
    <source>
        <dbReference type="EMBL" id="CAL5219900.1"/>
    </source>
</evidence>
<feature type="domain" description="Ankyrin repeat" evidence="9">
    <location>
        <begin position="427"/>
        <end position="538"/>
    </location>
</feature>
<evidence type="ECO:0000259" key="9">
    <source>
        <dbReference type="Pfam" id="PF11904"/>
    </source>
</evidence>
<keyword evidence="3" id="KW-0256">Endoplasmic reticulum</keyword>
<evidence type="ECO:0000256" key="1">
    <source>
        <dbReference type="ARBA" id="ARBA00004586"/>
    </source>
</evidence>
<gene>
    <name evidence="10" type="primary">g1826</name>
    <name evidence="10" type="ORF">VP750_LOCUS1559</name>
</gene>
<evidence type="ECO:0000256" key="8">
    <source>
        <dbReference type="SAM" id="MobiDB-lite"/>
    </source>
</evidence>
<organism evidence="10 11">
    <name type="scientific">Coccomyxa viridis</name>
    <dbReference type="NCBI Taxonomy" id="1274662"/>
    <lineage>
        <taxon>Eukaryota</taxon>
        <taxon>Viridiplantae</taxon>
        <taxon>Chlorophyta</taxon>
        <taxon>core chlorophytes</taxon>
        <taxon>Trebouxiophyceae</taxon>
        <taxon>Trebouxiophyceae incertae sedis</taxon>
        <taxon>Coccomyxaceae</taxon>
        <taxon>Coccomyxa</taxon>
    </lineage>
</organism>
<evidence type="ECO:0000256" key="2">
    <source>
        <dbReference type="ARBA" id="ARBA00022737"/>
    </source>
</evidence>
<dbReference type="PANTHER" id="PTHR12447:SF25">
    <property type="entry name" value="ANKYRIN REPEAT DOMAIN-CONTAINING PROTEIN 13C"/>
    <property type="match status" value="1"/>
</dbReference>
<evidence type="ECO:0000256" key="6">
    <source>
        <dbReference type="ARBA" id="ARBA00023186"/>
    </source>
</evidence>
<dbReference type="Proteomes" id="UP001497392">
    <property type="component" value="Unassembled WGS sequence"/>
</dbReference>
<evidence type="ECO:0000256" key="4">
    <source>
        <dbReference type="ARBA" id="ARBA00023043"/>
    </source>
</evidence>
<keyword evidence="4" id="KW-0040">ANK repeat</keyword>
<feature type="region of interest" description="Disordered" evidence="8">
    <location>
        <begin position="92"/>
        <end position="113"/>
    </location>
</feature>
<keyword evidence="5" id="KW-0472">Membrane</keyword>
<dbReference type="PANTHER" id="PTHR12447">
    <property type="entry name" value="ANKYRIN REPEAT DOMAIN-CONTAINING PROTEIN 13"/>
    <property type="match status" value="1"/>
</dbReference>
<name>A0ABP1FMR0_9CHLO</name>
<dbReference type="Pfam" id="PF12796">
    <property type="entry name" value="Ank_2"/>
    <property type="match status" value="1"/>
</dbReference>
<comment type="caution">
    <text evidence="10">The sequence shown here is derived from an EMBL/GenBank/DDBJ whole genome shotgun (WGS) entry which is preliminary data.</text>
</comment>
<proteinExistence type="predicted"/>
<evidence type="ECO:0000256" key="7">
    <source>
        <dbReference type="ARBA" id="ARBA00037107"/>
    </source>
</evidence>
<accession>A0ABP1FMR0</accession>
<protein>
    <submittedName>
        <fullName evidence="10">G1826 protein</fullName>
    </submittedName>
</protein>
<feature type="region of interest" description="Disordered" evidence="8">
    <location>
        <begin position="422"/>
        <end position="441"/>
    </location>
</feature>
<dbReference type="InterPro" id="IPR036770">
    <property type="entry name" value="Ankyrin_rpt-contain_sf"/>
</dbReference>
<keyword evidence="6" id="KW-0143">Chaperone</keyword>
<evidence type="ECO:0000256" key="5">
    <source>
        <dbReference type="ARBA" id="ARBA00023136"/>
    </source>
</evidence>
<comment type="function">
    <text evidence="7">Acts as a molecular chaperone for G protein-coupled receptors, regulating their biogenesis and exit from the ER.</text>
</comment>
<reference evidence="10 11" key="1">
    <citation type="submission" date="2024-06" db="EMBL/GenBank/DDBJ databases">
        <authorList>
            <person name="Kraege A."/>
            <person name="Thomma B."/>
        </authorList>
    </citation>
    <scope>NUCLEOTIDE SEQUENCE [LARGE SCALE GENOMIC DNA]</scope>
</reference>
<keyword evidence="11" id="KW-1185">Reference proteome</keyword>
<dbReference type="Pfam" id="PF11904">
    <property type="entry name" value="ANKRD13_C"/>
    <property type="match status" value="2"/>
</dbReference>
<feature type="compositionally biased region" description="Polar residues" evidence="8">
    <location>
        <begin position="93"/>
        <end position="109"/>
    </location>
</feature>
<evidence type="ECO:0000313" key="11">
    <source>
        <dbReference type="Proteomes" id="UP001497392"/>
    </source>
</evidence>
<feature type="compositionally biased region" description="Low complexity" evidence="8">
    <location>
        <begin position="39"/>
        <end position="60"/>
    </location>
</feature>
<sequence>MHDYDKSGPNDEEDVWFDVLDDADCYEDCSEPGEEEAGLLEAQQSSSAAGGASPGPQQEARQTTVGEAACLCSSDMNDSARDLQVLDRIADSQRATSSGRDHSTSSVTRDSFPGHRAAFYGETETLLEHLSKCSEEEMVQLDSQGNTVLHVAVLRRQYDTVQALVEYEFPLVCKNERRWLPVDEAVALRDRRMVKVLHGAEVQQIKALHKAKRGALLQTMAKMDDFTFKLKWELGSPIFGLILRRYAPHDTYEVWKKGMLMRVDGSLMGIDDKANTLIPQWKRGHFSLLFDGRSTPATLLLVDHRKKTVVDLTKEKRKHRPDIDDEVSMIMSEGISKTKMKASDFRFTRVRGWLGGDQTERIEGWKTYIYEAAGKMKAVNTIKAACDVPEDASFEDYLTMEFPEDDVRETFIDPLSLKGAPKAMSKDYPDEDGDASDPEKEAKSARMLTGRCWMAEGFPMSLRQLLPILDIVGTANKHLARVAKFMQKYGDMELFPVKLQVPLLFTIYALVSFRKFRTLPEGESCSSDAFYLAPEGYTAKALHESLSKGKKKKQDFHLTDAMSELEDEDFL</sequence>